<evidence type="ECO:0000313" key="3">
    <source>
        <dbReference type="Proteomes" id="UP001500213"/>
    </source>
</evidence>
<dbReference type="EMBL" id="BAABBX010000017">
    <property type="protein sequence ID" value="GAA4194822.1"/>
    <property type="molecule type" value="Genomic_DNA"/>
</dbReference>
<evidence type="ECO:0000313" key="2">
    <source>
        <dbReference type="EMBL" id="GAA4194822.1"/>
    </source>
</evidence>
<name>A0ABP8B0C9_9MICO</name>
<protein>
    <submittedName>
        <fullName evidence="2">Uncharacterized protein</fullName>
    </submittedName>
</protein>
<gene>
    <name evidence="2" type="ORF">GCM10022288_30790</name>
</gene>
<reference evidence="3" key="1">
    <citation type="journal article" date="2019" name="Int. J. Syst. Evol. Microbiol.">
        <title>The Global Catalogue of Microorganisms (GCM) 10K type strain sequencing project: providing services to taxonomists for standard genome sequencing and annotation.</title>
        <authorList>
            <consortium name="The Broad Institute Genomics Platform"/>
            <consortium name="The Broad Institute Genome Sequencing Center for Infectious Disease"/>
            <person name="Wu L."/>
            <person name="Ma J."/>
        </authorList>
    </citation>
    <scope>NUCLEOTIDE SEQUENCE [LARGE SCALE GENOMIC DNA]</scope>
    <source>
        <strain evidence="3">JCM 17593</strain>
    </source>
</reference>
<proteinExistence type="predicted"/>
<feature type="compositionally biased region" description="Basic and acidic residues" evidence="1">
    <location>
        <begin position="203"/>
        <end position="216"/>
    </location>
</feature>
<comment type="caution">
    <text evidence="2">The sequence shown here is derived from an EMBL/GenBank/DDBJ whole genome shotgun (WGS) entry which is preliminary data.</text>
</comment>
<feature type="compositionally biased region" description="Basic and acidic residues" evidence="1">
    <location>
        <begin position="39"/>
        <end position="48"/>
    </location>
</feature>
<feature type="region of interest" description="Disordered" evidence="1">
    <location>
        <begin position="1"/>
        <end position="73"/>
    </location>
</feature>
<sequence>MRVDRRVDLGDGDGAAQRGQPAGLHPGERGHPVRPRTGGVHDDRRREATVPNRGAPDAVLSAEHRHSGIRHDLGARTPRLALVPGEQTGHVDLVRRAVEQGTAHSLAPQDRQSLGRLGGRHAAQAGRGRGERGEVDLLIECEPVQRARSQQRCAEAALDVAHQRDRQLGEHAHRLWAVARLHLPGRAGARVLREPGLLLEQAHRGARPDCRGERQPGDAAADDEDVAGVAAQRNVPDDTDPSSVRWKIT</sequence>
<dbReference type="Proteomes" id="UP001500213">
    <property type="component" value="Unassembled WGS sequence"/>
</dbReference>
<feature type="region of interest" description="Disordered" evidence="1">
    <location>
        <begin position="101"/>
        <end position="130"/>
    </location>
</feature>
<feature type="compositionally biased region" description="Basic and acidic residues" evidence="1">
    <location>
        <begin position="62"/>
        <end position="73"/>
    </location>
</feature>
<feature type="region of interest" description="Disordered" evidence="1">
    <location>
        <begin position="203"/>
        <end position="249"/>
    </location>
</feature>
<accession>A0ABP8B0C9</accession>
<evidence type="ECO:0000256" key="1">
    <source>
        <dbReference type="SAM" id="MobiDB-lite"/>
    </source>
</evidence>
<organism evidence="2 3">
    <name type="scientific">Gryllotalpicola kribbensis</name>
    <dbReference type="NCBI Taxonomy" id="993084"/>
    <lineage>
        <taxon>Bacteria</taxon>
        <taxon>Bacillati</taxon>
        <taxon>Actinomycetota</taxon>
        <taxon>Actinomycetes</taxon>
        <taxon>Micrococcales</taxon>
        <taxon>Microbacteriaceae</taxon>
        <taxon>Gryllotalpicola</taxon>
    </lineage>
</organism>
<keyword evidence="3" id="KW-1185">Reference proteome</keyword>